<comment type="caution">
    <text evidence="5">The sequence shown here is derived from an EMBL/GenBank/DDBJ whole genome shotgun (WGS) entry which is preliminary data.</text>
</comment>
<dbReference type="Gene3D" id="2.130.10.10">
    <property type="entry name" value="YVTN repeat-like/Quinoprotein amine dehydrogenase"/>
    <property type="match status" value="6"/>
</dbReference>
<dbReference type="InterPro" id="IPR036322">
    <property type="entry name" value="WD40_repeat_dom_sf"/>
</dbReference>
<evidence type="ECO:0000313" key="6">
    <source>
        <dbReference type="Proteomes" id="UP000320239"/>
    </source>
</evidence>
<feature type="repeat" description="WD" evidence="3">
    <location>
        <begin position="680"/>
        <end position="721"/>
    </location>
</feature>
<dbReference type="InterPro" id="IPR001680">
    <property type="entry name" value="WD40_rpt"/>
</dbReference>
<dbReference type="PANTHER" id="PTHR44129">
    <property type="entry name" value="WD REPEAT-CONTAINING PROTEIN POP1"/>
    <property type="match status" value="1"/>
</dbReference>
<dbReference type="Proteomes" id="UP000320239">
    <property type="component" value="Unassembled WGS sequence"/>
</dbReference>
<dbReference type="SMART" id="SM00320">
    <property type="entry name" value="WD40"/>
    <property type="match status" value="14"/>
</dbReference>
<dbReference type="Gene3D" id="3.40.50.300">
    <property type="entry name" value="P-loop containing nucleotide triphosphate hydrolases"/>
    <property type="match status" value="1"/>
</dbReference>
<feature type="repeat" description="WD" evidence="3">
    <location>
        <begin position="1008"/>
        <end position="1049"/>
    </location>
</feature>
<evidence type="ECO:0000313" key="5">
    <source>
        <dbReference type="EMBL" id="TWG12644.1"/>
    </source>
</evidence>
<dbReference type="CDD" id="cd00200">
    <property type="entry name" value="WD40"/>
    <property type="match status" value="2"/>
</dbReference>
<feature type="repeat" description="WD" evidence="3">
    <location>
        <begin position="803"/>
        <end position="844"/>
    </location>
</feature>
<dbReference type="SUPFAM" id="SSF52540">
    <property type="entry name" value="P-loop containing nucleoside triphosphate hydrolases"/>
    <property type="match status" value="1"/>
</dbReference>
<dbReference type="Pfam" id="PF00400">
    <property type="entry name" value="WD40"/>
    <property type="match status" value="14"/>
</dbReference>
<evidence type="ECO:0000256" key="1">
    <source>
        <dbReference type="ARBA" id="ARBA00022574"/>
    </source>
</evidence>
<feature type="repeat" description="WD" evidence="3">
    <location>
        <begin position="762"/>
        <end position="803"/>
    </location>
</feature>
<gene>
    <name evidence="5" type="ORF">FHX34_105511</name>
</gene>
<keyword evidence="6" id="KW-1185">Reference proteome</keyword>
<dbReference type="PROSITE" id="PS50082">
    <property type="entry name" value="WD_REPEATS_2"/>
    <property type="match status" value="14"/>
</dbReference>
<evidence type="ECO:0000256" key="3">
    <source>
        <dbReference type="PROSITE-ProRule" id="PRU00221"/>
    </source>
</evidence>
<feature type="repeat" description="WD" evidence="3">
    <location>
        <begin position="1049"/>
        <end position="1090"/>
    </location>
</feature>
<feature type="repeat" description="WD" evidence="3">
    <location>
        <begin position="1213"/>
        <end position="1244"/>
    </location>
</feature>
<organism evidence="5 6">
    <name type="scientific">Actinoplanes teichomyceticus</name>
    <dbReference type="NCBI Taxonomy" id="1867"/>
    <lineage>
        <taxon>Bacteria</taxon>
        <taxon>Bacillati</taxon>
        <taxon>Actinomycetota</taxon>
        <taxon>Actinomycetes</taxon>
        <taxon>Micromonosporales</taxon>
        <taxon>Micromonosporaceae</taxon>
        <taxon>Actinoplanes</taxon>
    </lineage>
</organism>
<keyword evidence="1 3" id="KW-0853">WD repeat</keyword>
<accession>A0A561VLZ7</accession>
<evidence type="ECO:0000259" key="4">
    <source>
        <dbReference type="Pfam" id="PF20703"/>
    </source>
</evidence>
<feature type="repeat" description="WD" evidence="3">
    <location>
        <begin position="885"/>
        <end position="926"/>
    </location>
</feature>
<dbReference type="InterPro" id="IPR015943">
    <property type="entry name" value="WD40/YVTN_repeat-like_dom_sf"/>
</dbReference>
<dbReference type="OrthoDB" id="134501at2"/>
<dbReference type="InterPro" id="IPR049052">
    <property type="entry name" value="nSTAND1"/>
</dbReference>
<feature type="repeat" description="WD" evidence="3">
    <location>
        <begin position="926"/>
        <end position="967"/>
    </location>
</feature>
<name>A0A561VLZ7_ACTTI</name>
<feature type="repeat" description="WD" evidence="3">
    <location>
        <begin position="844"/>
        <end position="885"/>
    </location>
</feature>
<keyword evidence="2" id="KW-0677">Repeat</keyword>
<dbReference type="EMBL" id="VIWY01000005">
    <property type="protein sequence ID" value="TWG12644.1"/>
    <property type="molecule type" value="Genomic_DNA"/>
</dbReference>
<feature type="repeat" description="WD" evidence="3">
    <location>
        <begin position="1090"/>
        <end position="1131"/>
    </location>
</feature>
<evidence type="ECO:0000256" key="2">
    <source>
        <dbReference type="ARBA" id="ARBA00022737"/>
    </source>
</evidence>
<feature type="repeat" description="WD" evidence="3">
    <location>
        <begin position="1172"/>
        <end position="1213"/>
    </location>
</feature>
<dbReference type="PRINTS" id="PR00320">
    <property type="entry name" value="GPROTEINBRPT"/>
</dbReference>
<proteinExistence type="predicted"/>
<dbReference type="Pfam" id="PF20703">
    <property type="entry name" value="nSTAND1"/>
    <property type="match status" value="1"/>
</dbReference>
<feature type="repeat" description="WD" evidence="3">
    <location>
        <begin position="1131"/>
        <end position="1172"/>
    </location>
</feature>
<feature type="repeat" description="WD" evidence="3">
    <location>
        <begin position="721"/>
        <end position="762"/>
    </location>
</feature>
<sequence>MDADHPAEDRGSPDPVSAFASRLRRLQADSGGPSVRDLERLTAKVAMPYTRTTIQDKLTGRSAVSWEFVEAFVRACALHTGTRAEVDLRPWRAWHAEMTRDLTAQRAGRRRSVKADVCPYRGLEVFCAEHAEWFHGRTAAVQHVLAALAGHQQGVLLLGPSGAGKSSLIQAGVVPALGAGRLPGSDRWLIVVARPGKDLLGEMARAGLPEVRDEPIAAAVASRLADQPDTARLLLIIDQFEELLTPPRSAAETDWDGHHAGRRDDAQRQGIEQLTAAIGTPGLSVVLVVRDDFYPRLASQAPALLDRLTAGLINVPALLSAHDLQDIITKPAQAVGLAYQDGLPERIVSDVLAANPDAAPALHAPVTVLPLLELALQQLWQRRQGSTLTHEAYQRLGGLTGAVATWCGAAVAQLPAVQRSVAQQILIALVRPADETHHIPAMRQQAPLAALRELARPIGAGGGESAPEMVDEVLAVLTGQRIVTTRIVGAAQPDQQPGVDGVVPVAELVHDAVIRDWTTLRHWVAQDQRFQDWLRRAEERHVRWSDHHDPDDLLHGSDLAEGVSWSAHRPLPHDIAAFLQTSRRHQQARIRRARRLNAVLAGLLAIALMAAGVATWQRRTAVAAQQVALSRQLAAQSAVLLPTNSELADLLAVQAYRISPTEEAVASLYSAVSQPVVRALTGHTDTVSEVTYSPDRRHLATAGHDRTVRVWDLDTGGSRTLSGHSDAVSAVSYRPDGRQLASAGRDRSVRIWELDTGASRALTGHTGEVSAVAYHPDGRQVASAGRDKTVRLWDLGTGTSRTLTGHTDGVSAVAYSPDGRHLATAGHDRTVRLWDLGTGKPRTLTGHTGAVSAVAYHPDGRHLATAGHDRTVRLWDLGTGKPRTLTGHTDAILTVAYSPDGRHLASAGRDRTVRAWNVDAGTSRALTGHTNWVFTVAYSPDGRQVASAGGDETVRLWDLDTTQSRTLSGHTDAASAVAYSADGRHLASAGRDRTVRAWDLDTGTSRTLTGHTDAVFAVAYRPDGHQLASTGRDGTVRVWDLDTGATRTLTGHTGAAYTVVYSPDGRQVATAGRDRTVRLWDLDTGTSRALTGHTDRASAAAYRPDGHQLASGGRDRTVRLWDLDTGTTRTLTGHTDGVSAVTYRPDGHQLASAGRDKTVRLWDLDTGTTRTLTGHTAEVFTVAYSPDRRHLATAGRDKTVRVWDLETGAYRTLTGHTDAVAEVTYSPDGHHLASASWDGTVRVWANVGLTLTAAIDLICRNLGRDLTPAERGTYLPSAGSAPPACPAPDG</sequence>
<dbReference type="InterPro" id="IPR020472">
    <property type="entry name" value="WD40_PAC1"/>
</dbReference>
<dbReference type="InterPro" id="IPR027417">
    <property type="entry name" value="P-loop_NTPase"/>
</dbReference>
<reference evidence="5 6" key="1">
    <citation type="submission" date="2019-06" db="EMBL/GenBank/DDBJ databases">
        <title>Sequencing the genomes of 1000 actinobacteria strains.</title>
        <authorList>
            <person name="Klenk H.-P."/>
        </authorList>
    </citation>
    <scope>NUCLEOTIDE SEQUENCE [LARGE SCALE GENOMIC DNA]</scope>
    <source>
        <strain evidence="5 6">DSM 43866</strain>
    </source>
</reference>
<protein>
    <submittedName>
        <fullName evidence="5">Ribosome assembly protein 4 (RSA4)</fullName>
    </submittedName>
</protein>
<feature type="domain" description="Novel STAND NTPase 1" evidence="4">
    <location>
        <begin position="119"/>
        <end position="550"/>
    </location>
</feature>
<dbReference type="PROSITE" id="PS50294">
    <property type="entry name" value="WD_REPEATS_REGION"/>
    <property type="match status" value="14"/>
</dbReference>
<dbReference type="InterPro" id="IPR019775">
    <property type="entry name" value="WD40_repeat_CS"/>
</dbReference>
<feature type="repeat" description="WD" evidence="3">
    <location>
        <begin position="967"/>
        <end position="1008"/>
    </location>
</feature>
<dbReference type="InterPro" id="IPR050349">
    <property type="entry name" value="WD_LIS1/nudF_dynein_reg"/>
</dbReference>
<dbReference type="PROSITE" id="PS00678">
    <property type="entry name" value="WD_REPEATS_1"/>
    <property type="match status" value="13"/>
</dbReference>
<dbReference type="SUPFAM" id="SSF50978">
    <property type="entry name" value="WD40 repeat-like"/>
    <property type="match status" value="2"/>
</dbReference>
<dbReference type="RefSeq" id="WP_145831035.1">
    <property type="nucleotide sequence ID" value="NZ_VIWY01000005.1"/>
</dbReference>